<dbReference type="InterPro" id="IPR027417">
    <property type="entry name" value="P-loop_NTPase"/>
</dbReference>
<evidence type="ECO:0000256" key="5">
    <source>
        <dbReference type="ARBA" id="ARBA00022737"/>
    </source>
</evidence>
<reference evidence="13" key="2">
    <citation type="journal article" date="2021" name="PeerJ">
        <title>Extensive microbial diversity within the chicken gut microbiome revealed by metagenomics and culture.</title>
        <authorList>
            <person name="Gilroy R."/>
            <person name="Ravi A."/>
            <person name="Getino M."/>
            <person name="Pursley I."/>
            <person name="Horton D.L."/>
            <person name="Alikhan N.F."/>
            <person name="Baker D."/>
            <person name="Gharbi K."/>
            <person name="Hall N."/>
            <person name="Watson M."/>
            <person name="Adriaenssens E.M."/>
            <person name="Foster-Nyarko E."/>
            <person name="Jarju S."/>
            <person name="Secka A."/>
            <person name="Antonio M."/>
            <person name="Oren A."/>
            <person name="Chaudhuri R.R."/>
            <person name="La Ragione R."/>
            <person name="Hildebrand F."/>
            <person name="Pallen M.J."/>
        </authorList>
    </citation>
    <scope>NUCLEOTIDE SEQUENCE</scope>
    <source>
        <strain evidence="13">ChiGjej1B1-2707</strain>
    </source>
</reference>
<dbReference type="GO" id="GO:0043190">
    <property type="term" value="C:ATP-binding cassette (ABC) transporter complex"/>
    <property type="evidence" value="ECO:0007669"/>
    <property type="project" value="TreeGrafter"/>
</dbReference>
<keyword evidence="6" id="KW-0547">Nucleotide-binding</keyword>
<dbReference type="Gene3D" id="3.40.50.300">
    <property type="entry name" value="P-loop containing nucleotide triphosphate hydrolases"/>
    <property type="match status" value="2"/>
</dbReference>
<feature type="region of interest" description="Disordered" evidence="11">
    <location>
        <begin position="263"/>
        <end position="296"/>
    </location>
</feature>
<dbReference type="PANTHER" id="PTHR43553">
    <property type="entry name" value="HEAVY METAL TRANSPORTER"/>
    <property type="match status" value="1"/>
</dbReference>
<evidence type="ECO:0000313" key="13">
    <source>
        <dbReference type="EMBL" id="HIR02345.1"/>
    </source>
</evidence>
<dbReference type="AlphaFoldDB" id="A0A9D1D410"/>
<dbReference type="Proteomes" id="UP000824261">
    <property type="component" value="Unassembled WGS sequence"/>
</dbReference>
<dbReference type="InterPro" id="IPR050095">
    <property type="entry name" value="ECF_ABC_transporter_ATP-bd"/>
</dbReference>
<dbReference type="GO" id="GO:0016887">
    <property type="term" value="F:ATP hydrolysis activity"/>
    <property type="evidence" value="ECO:0007669"/>
    <property type="project" value="InterPro"/>
</dbReference>
<dbReference type="GO" id="GO:0042626">
    <property type="term" value="F:ATPase-coupled transmembrane transporter activity"/>
    <property type="evidence" value="ECO:0007669"/>
    <property type="project" value="TreeGrafter"/>
</dbReference>
<keyword evidence="3" id="KW-0813">Transport</keyword>
<comment type="caution">
    <text evidence="13">The sequence shown here is derived from an EMBL/GenBank/DDBJ whole genome shotgun (WGS) entry which is preliminary data.</text>
</comment>
<dbReference type="InterPro" id="IPR015856">
    <property type="entry name" value="ABC_transpr_CbiO/EcfA_su"/>
</dbReference>
<name>A0A9D1D410_9ACTN</name>
<evidence type="ECO:0000256" key="11">
    <source>
        <dbReference type="SAM" id="MobiDB-lite"/>
    </source>
</evidence>
<comment type="similarity">
    <text evidence="2">Belongs to the ABC transporter superfamily.</text>
</comment>
<dbReference type="PROSITE" id="PS00211">
    <property type="entry name" value="ABC_TRANSPORTER_1"/>
    <property type="match status" value="1"/>
</dbReference>
<gene>
    <name evidence="13" type="ORF">IAA69_08820</name>
</gene>
<proteinExistence type="inferred from homology"/>
<feature type="domain" description="ABC transporter" evidence="12">
    <location>
        <begin position="12"/>
        <end position="252"/>
    </location>
</feature>
<protein>
    <submittedName>
        <fullName evidence="13">ABC transporter ATP-binding protein</fullName>
    </submittedName>
</protein>
<dbReference type="InterPro" id="IPR003439">
    <property type="entry name" value="ABC_transporter-like_ATP-bd"/>
</dbReference>
<reference evidence="13" key="1">
    <citation type="submission" date="2020-10" db="EMBL/GenBank/DDBJ databases">
        <authorList>
            <person name="Gilroy R."/>
        </authorList>
    </citation>
    <scope>NUCLEOTIDE SEQUENCE</scope>
    <source>
        <strain evidence="13">ChiGjej1B1-2707</strain>
    </source>
</reference>
<comment type="function">
    <text evidence="10">Probably part of an ABC transporter complex. Responsible for energy coupling to the transport system.</text>
</comment>
<keyword evidence="5" id="KW-0677">Repeat</keyword>
<dbReference type="SMART" id="SM00382">
    <property type="entry name" value="AAA"/>
    <property type="match status" value="2"/>
</dbReference>
<evidence type="ECO:0000256" key="9">
    <source>
        <dbReference type="ARBA" id="ARBA00023136"/>
    </source>
</evidence>
<accession>A0A9D1D410</accession>
<keyword evidence="7 13" id="KW-0067">ATP-binding</keyword>
<dbReference type="Pfam" id="PF00005">
    <property type="entry name" value="ABC_tran"/>
    <property type="match status" value="2"/>
</dbReference>
<dbReference type="PANTHER" id="PTHR43553:SF23">
    <property type="entry name" value="ABC TRANSPORTER ATP-BINDING COMPONENT"/>
    <property type="match status" value="1"/>
</dbReference>
<evidence type="ECO:0000256" key="1">
    <source>
        <dbReference type="ARBA" id="ARBA00004202"/>
    </source>
</evidence>
<evidence type="ECO:0000313" key="14">
    <source>
        <dbReference type="Proteomes" id="UP000824261"/>
    </source>
</evidence>
<keyword evidence="9" id="KW-0472">Membrane</keyword>
<dbReference type="CDD" id="cd03225">
    <property type="entry name" value="ABC_cobalt_CbiO_domain1"/>
    <property type="match status" value="1"/>
</dbReference>
<dbReference type="PROSITE" id="PS50893">
    <property type="entry name" value="ABC_TRANSPORTER_2"/>
    <property type="match status" value="2"/>
</dbReference>
<dbReference type="GO" id="GO:0005524">
    <property type="term" value="F:ATP binding"/>
    <property type="evidence" value="ECO:0007669"/>
    <property type="project" value="UniProtKB-KW"/>
</dbReference>
<dbReference type="EMBL" id="DVGB01000107">
    <property type="protein sequence ID" value="HIR02345.1"/>
    <property type="molecule type" value="Genomic_DNA"/>
</dbReference>
<evidence type="ECO:0000256" key="7">
    <source>
        <dbReference type="ARBA" id="ARBA00022840"/>
    </source>
</evidence>
<evidence type="ECO:0000256" key="2">
    <source>
        <dbReference type="ARBA" id="ARBA00005417"/>
    </source>
</evidence>
<evidence type="ECO:0000256" key="3">
    <source>
        <dbReference type="ARBA" id="ARBA00022448"/>
    </source>
</evidence>
<evidence type="ECO:0000256" key="6">
    <source>
        <dbReference type="ARBA" id="ARBA00022741"/>
    </source>
</evidence>
<sequence length="542" mass="58943">MSGGVREGAPVLLMDNVSFSYAGGRSGAGVAGISLSLRAGEVALLCGRSGCGKTTVTRLANGLAPHFYEGTETGTVRVCGLDVARAELWETARLVGSVFQNPKSQFYNVDVRGEIAFGCENLGFDPADIERRVDDATRAFDLAPLLDASLFSLSGGQKQRVACASATATSPRLIVLDEPSSNLDFETIARLRAAIARWKASGAAVLVAEHRIHYLDSLADQVIYLDEGRIAHRWSGKEFARLEDSERVRLGLRARSAVEALRFPKRAKSAPPAPRHSNDASDNLAPQKAPKPEMPPIRFENLTAEYRKNGAFERALDVPSLELPRTSITALIGPCGVGKSTFAEAVCGLNRCGGIVELDGERLGKRNRHRRCFMVMQDVNHQLFAESVLDEVLLGMTGDDREKRALDILQDLDLDELATEHPLSLSGGQRQRVAIAQALATDRPLIVYDEPTSGLDFAHMRQVADTIRRVRDRGATQVVITHDPEFVLSCCTHVAAMESGRIADVFPLREETVNRLASLFLAYERVEQSAGSPTRDQPKGTG</sequence>
<dbReference type="InterPro" id="IPR017871">
    <property type="entry name" value="ABC_transporter-like_CS"/>
</dbReference>
<dbReference type="SUPFAM" id="SSF52540">
    <property type="entry name" value="P-loop containing nucleoside triphosphate hydrolases"/>
    <property type="match status" value="2"/>
</dbReference>
<feature type="domain" description="ABC transporter" evidence="12">
    <location>
        <begin position="297"/>
        <end position="524"/>
    </location>
</feature>
<keyword evidence="4" id="KW-1003">Cell membrane</keyword>
<evidence type="ECO:0000259" key="12">
    <source>
        <dbReference type="PROSITE" id="PS50893"/>
    </source>
</evidence>
<keyword evidence="8" id="KW-1278">Translocase</keyword>
<evidence type="ECO:0000256" key="4">
    <source>
        <dbReference type="ARBA" id="ARBA00022475"/>
    </source>
</evidence>
<comment type="subcellular location">
    <subcellularLocation>
        <location evidence="1">Cell membrane</location>
        <topology evidence="1">Peripheral membrane protein</topology>
    </subcellularLocation>
</comment>
<evidence type="ECO:0000256" key="10">
    <source>
        <dbReference type="ARBA" id="ARBA00025157"/>
    </source>
</evidence>
<evidence type="ECO:0000256" key="8">
    <source>
        <dbReference type="ARBA" id="ARBA00022967"/>
    </source>
</evidence>
<dbReference type="InterPro" id="IPR003593">
    <property type="entry name" value="AAA+_ATPase"/>
</dbReference>
<organism evidence="13 14">
    <name type="scientific">Candidatus Aveggerthella stercoripullorum</name>
    <dbReference type="NCBI Taxonomy" id="2840688"/>
    <lineage>
        <taxon>Bacteria</taxon>
        <taxon>Bacillati</taxon>
        <taxon>Actinomycetota</taxon>
        <taxon>Coriobacteriia</taxon>
        <taxon>Eggerthellales</taxon>
        <taxon>Eggerthellaceae</taxon>
        <taxon>Eggerthellaceae incertae sedis</taxon>
        <taxon>Candidatus Aveggerthella</taxon>
    </lineage>
</organism>